<evidence type="ECO:0000313" key="3">
    <source>
        <dbReference type="Proteomes" id="UP001562065"/>
    </source>
</evidence>
<feature type="compositionally biased region" description="Gly residues" evidence="1">
    <location>
        <begin position="24"/>
        <end position="36"/>
    </location>
</feature>
<proteinExistence type="predicted"/>
<reference evidence="2 3" key="1">
    <citation type="submission" date="2024-07" db="EMBL/GenBank/DDBJ databases">
        <authorList>
            <person name="Ren Q."/>
        </authorList>
    </citation>
    <scope>NUCLEOTIDE SEQUENCE [LARGE SCALE GENOMIC DNA]</scope>
    <source>
        <strain evidence="2 3">REN37</strain>
    </source>
</reference>
<gene>
    <name evidence="2" type="ORF">AB5I84_05915</name>
</gene>
<keyword evidence="3" id="KW-1185">Reference proteome</keyword>
<dbReference type="Proteomes" id="UP001562065">
    <property type="component" value="Unassembled WGS sequence"/>
</dbReference>
<name>A0ABV4AG44_9GAMM</name>
<evidence type="ECO:0000256" key="1">
    <source>
        <dbReference type="SAM" id="MobiDB-lite"/>
    </source>
</evidence>
<feature type="region of interest" description="Disordered" evidence="1">
    <location>
        <begin position="24"/>
        <end position="49"/>
    </location>
</feature>
<evidence type="ECO:0000313" key="2">
    <source>
        <dbReference type="EMBL" id="MEY1661684.1"/>
    </source>
</evidence>
<organism evidence="2 3">
    <name type="scientific">Isoalcanivorax beigongshangi</name>
    <dbReference type="NCBI Taxonomy" id="3238810"/>
    <lineage>
        <taxon>Bacteria</taxon>
        <taxon>Pseudomonadati</taxon>
        <taxon>Pseudomonadota</taxon>
        <taxon>Gammaproteobacteria</taxon>
        <taxon>Oceanospirillales</taxon>
        <taxon>Alcanivoracaceae</taxon>
        <taxon>Isoalcanivorax</taxon>
    </lineage>
</organism>
<sequence length="585" mass="62880">MKTWKRDGLALALVLVLSGCGGSSGGGSSKAPGGGTLAPPAPTQLPELSGLSSDADVHGRLFYSSTESGKRGLFAYHPERQQSELVDSTPYLNGHLTSLHPIHRADVAADGVTLSNLMIDQVLYFRHQSNNWVPDQLVRVATDPTPLAVEREQVSSASANLIDAVSDLQVFQYDLSDPLQTAYAFKLGSGGNARWQQLRLGTTAQQAPLSFAAGHRVVSTVLDPSSLKPGGWLVVDAQRKLKQVTMDGTVLPEVLAVDIDEVVLLETFRDGSQLLVMAGEDDAAGVLWRYRPGADSNTAGSATDLRNVAGEQLLFPRSLWSDALAVPGDNHRTLDGDDFYIATTSPGLLITTDAQLYRISRNGWEQLLSLGSADVMDFQNHAVLGNFLVASNGHLLWTLNGAIEKVSKTAPYSRSVWVEAVDGAFDALPELVARRDGWLFFNRRLTHDDYQAIAMHEGGQPSVLLPDTRWVGASTSGRGTLLGNLSDLEISEVFFWDAAAKEVGAVEASAPLQGRVRLGTLPDSVTEVNMSNVGAGPHRLLQLVHGNRYEVVAVDTRATDSMVHLLDQLAAGEQDAFLTRPVSGF</sequence>
<accession>A0ABV4AG44</accession>
<dbReference type="EMBL" id="JBGCUO010000001">
    <property type="protein sequence ID" value="MEY1661684.1"/>
    <property type="molecule type" value="Genomic_DNA"/>
</dbReference>
<dbReference type="PROSITE" id="PS51257">
    <property type="entry name" value="PROKAR_LIPOPROTEIN"/>
    <property type="match status" value="1"/>
</dbReference>
<dbReference type="RefSeq" id="WP_369454934.1">
    <property type="nucleotide sequence ID" value="NZ_JBGCUO010000001.1"/>
</dbReference>
<protein>
    <submittedName>
        <fullName evidence="2">Uncharacterized protein</fullName>
    </submittedName>
</protein>
<comment type="caution">
    <text evidence="2">The sequence shown here is derived from an EMBL/GenBank/DDBJ whole genome shotgun (WGS) entry which is preliminary data.</text>
</comment>